<evidence type="ECO:0000256" key="3">
    <source>
        <dbReference type="SAM" id="Phobius"/>
    </source>
</evidence>
<feature type="compositionally biased region" description="Pro residues" evidence="2">
    <location>
        <begin position="52"/>
        <end position="73"/>
    </location>
</feature>
<evidence type="ECO:0000256" key="2">
    <source>
        <dbReference type="SAM" id="MobiDB-lite"/>
    </source>
</evidence>
<feature type="transmembrane region" description="Helical" evidence="3">
    <location>
        <begin position="235"/>
        <end position="256"/>
    </location>
</feature>
<feature type="region of interest" description="Disordered" evidence="2">
    <location>
        <begin position="47"/>
        <end position="80"/>
    </location>
</feature>
<comment type="caution">
    <text evidence="4">The sequence shown here is derived from an EMBL/GenBank/DDBJ whole genome shotgun (WGS) entry which is preliminary data.</text>
</comment>
<keyword evidence="3" id="KW-0472">Membrane</keyword>
<evidence type="ECO:0000313" key="5">
    <source>
        <dbReference type="Proteomes" id="UP001430356"/>
    </source>
</evidence>
<keyword evidence="5" id="KW-1185">Reference proteome</keyword>
<reference evidence="4 5" key="1">
    <citation type="journal article" date="2021" name="MBio">
        <title>A New Model Trypanosomatid, Novymonas esmeraldas: Genomic Perception of Its 'Candidatus Pandoraea novymonadis' Endosymbiont.</title>
        <authorList>
            <person name="Zakharova A."/>
            <person name="Saura A."/>
            <person name="Butenko A."/>
            <person name="Podesvova L."/>
            <person name="Warmusova S."/>
            <person name="Kostygov A.Y."/>
            <person name="Nenarokova A."/>
            <person name="Lukes J."/>
            <person name="Opperdoes F.R."/>
            <person name="Yurchenko V."/>
        </authorList>
    </citation>
    <scope>NUCLEOTIDE SEQUENCE [LARGE SCALE GENOMIC DNA]</scope>
    <source>
        <strain evidence="4 5">E262AT.01</strain>
    </source>
</reference>
<dbReference type="AlphaFoldDB" id="A0AAW0EPQ3"/>
<protein>
    <submittedName>
        <fullName evidence="4">Uncharacterized protein</fullName>
    </submittedName>
</protein>
<proteinExistence type="predicted"/>
<organism evidence="4 5">
    <name type="scientific">Novymonas esmeraldas</name>
    <dbReference type="NCBI Taxonomy" id="1808958"/>
    <lineage>
        <taxon>Eukaryota</taxon>
        <taxon>Discoba</taxon>
        <taxon>Euglenozoa</taxon>
        <taxon>Kinetoplastea</taxon>
        <taxon>Metakinetoplastina</taxon>
        <taxon>Trypanosomatida</taxon>
        <taxon>Trypanosomatidae</taxon>
        <taxon>Novymonas</taxon>
    </lineage>
</organism>
<feature type="region of interest" description="Disordered" evidence="2">
    <location>
        <begin position="104"/>
        <end position="127"/>
    </location>
</feature>
<keyword evidence="3" id="KW-1133">Transmembrane helix</keyword>
<evidence type="ECO:0000256" key="1">
    <source>
        <dbReference type="SAM" id="Coils"/>
    </source>
</evidence>
<accession>A0AAW0EPQ3</accession>
<name>A0AAW0EPQ3_9TRYP</name>
<gene>
    <name evidence="4" type="ORF">NESM_000406300</name>
</gene>
<evidence type="ECO:0000313" key="4">
    <source>
        <dbReference type="EMBL" id="KAK7194853.1"/>
    </source>
</evidence>
<keyword evidence="1" id="KW-0175">Coiled coil</keyword>
<dbReference type="Proteomes" id="UP001430356">
    <property type="component" value="Unassembled WGS sequence"/>
</dbReference>
<sequence>MNTETVELQRARRRYKALLRERETQVATGTVDPVVAAEIMKLEEKHAELRPPAAPSQTPPTPEAQHPVPPASPSPQAAACAPGAEAGVAAVRLPSIKLAVKPPALQPCAPPDDDESRGAIATRPATGASPPAVRLDGYLVMFLFRVFNETQQRSQLGQRNGAAVAALSAAVAVWHCTLLDPSSAAGALMTPSLMCCLVHTHNLLSLYMQQQQQQQQQQQHHPSAPGRRRLTVPLLLVYVCLDVVPSLALALAAYHVTVTVLGLVGARPASFSC</sequence>
<feature type="coiled-coil region" evidence="1">
    <location>
        <begin position="1"/>
        <end position="28"/>
    </location>
</feature>
<keyword evidence="3" id="KW-0812">Transmembrane</keyword>
<dbReference type="EMBL" id="JAECZO010000043">
    <property type="protein sequence ID" value="KAK7194853.1"/>
    <property type="molecule type" value="Genomic_DNA"/>
</dbReference>